<feature type="non-terminal residue" evidence="6">
    <location>
        <position position="115"/>
    </location>
</feature>
<dbReference type="OrthoDB" id="269227at2759"/>
<accession>A0A0C9U8P3</accession>
<protein>
    <submittedName>
        <fullName evidence="6">GMC oxidoreductase</fullName>
    </submittedName>
</protein>
<dbReference type="GO" id="GO:0016614">
    <property type="term" value="F:oxidoreductase activity, acting on CH-OH group of donors"/>
    <property type="evidence" value="ECO:0007669"/>
    <property type="project" value="InterPro"/>
</dbReference>
<dbReference type="Proteomes" id="UP000054279">
    <property type="component" value="Unassembled WGS sequence"/>
</dbReference>
<evidence type="ECO:0000256" key="2">
    <source>
        <dbReference type="ARBA" id="ARBA00010790"/>
    </source>
</evidence>
<evidence type="ECO:0000313" key="6">
    <source>
        <dbReference type="EMBL" id="KIJ30824.1"/>
    </source>
</evidence>
<dbReference type="Pfam" id="PF00732">
    <property type="entry name" value="GMC_oxred_N"/>
    <property type="match status" value="1"/>
</dbReference>
<organism evidence="6 7">
    <name type="scientific">Sphaerobolus stellatus (strain SS14)</name>
    <dbReference type="NCBI Taxonomy" id="990650"/>
    <lineage>
        <taxon>Eukaryota</taxon>
        <taxon>Fungi</taxon>
        <taxon>Dikarya</taxon>
        <taxon>Basidiomycota</taxon>
        <taxon>Agaricomycotina</taxon>
        <taxon>Agaricomycetes</taxon>
        <taxon>Phallomycetidae</taxon>
        <taxon>Geastrales</taxon>
        <taxon>Sphaerobolaceae</taxon>
        <taxon>Sphaerobolus</taxon>
    </lineage>
</organism>
<dbReference type="Gene3D" id="3.50.50.60">
    <property type="entry name" value="FAD/NAD(P)-binding domain"/>
    <property type="match status" value="1"/>
</dbReference>
<evidence type="ECO:0000313" key="7">
    <source>
        <dbReference type="Proteomes" id="UP000054279"/>
    </source>
</evidence>
<dbReference type="InterPro" id="IPR012132">
    <property type="entry name" value="GMC_OxRdtase"/>
</dbReference>
<dbReference type="InterPro" id="IPR036188">
    <property type="entry name" value="FAD/NAD-bd_sf"/>
</dbReference>
<dbReference type="GO" id="GO:0050660">
    <property type="term" value="F:flavin adenine dinucleotide binding"/>
    <property type="evidence" value="ECO:0007669"/>
    <property type="project" value="InterPro"/>
</dbReference>
<reference evidence="6 7" key="1">
    <citation type="submission" date="2014-06" db="EMBL/GenBank/DDBJ databases">
        <title>Evolutionary Origins and Diversification of the Mycorrhizal Mutualists.</title>
        <authorList>
            <consortium name="DOE Joint Genome Institute"/>
            <consortium name="Mycorrhizal Genomics Consortium"/>
            <person name="Kohler A."/>
            <person name="Kuo A."/>
            <person name="Nagy L.G."/>
            <person name="Floudas D."/>
            <person name="Copeland A."/>
            <person name="Barry K.W."/>
            <person name="Cichocki N."/>
            <person name="Veneault-Fourrey C."/>
            <person name="LaButti K."/>
            <person name="Lindquist E.A."/>
            <person name="Lipzen A."/>
            <person name="Lundell T."/>
            <person name="Morin E."/>
            <person name="Murat C."/>
            <person name="Riley R."/>
            <person name="Ohm R."/>
            <person name="Sun H."/>
            <person name="Tunlid A."/>
            <person name="Henrissat B."/>
            <person name="Grigoriev I.V."/>
            <person name="Hibbett D.S."/>
            <person name="Martin F."/>
        </authorList>
    </citation>
    <scope>NUCLEOTIDE SEQUENCE [LARGE SCALE GENOMIC DNA]</scope>
    <source>
        <strain evidence="6 7">SS14</strain>
    </source>
</reference>
<keyword evidence="4" id="KW-0274">FAD</keyword>
<dbReference type="HOGENOM" id="CLU_2114832_0_0_1"/>
<comment type="similarity">
    <text evidence="2">Belongs to the GMC oxidoreductase family.</text>
</comment>
<feature type="domain" description="Glucose-methanol-choline oxidoreductase N-terminal" evidence="5">
    <location>
        <begin position="21"/>
        <end position="115"/>
    </location>
</feature>
<dbReference type="SUPFAM" id="SSF51905">
    <property type="entry name" value="FAD/NAD(P)-binding domain"/>
    <property type="match status" value="1"/>
</dbReference>
<dbReference type="PANTHER" id="PTHR11552:SF147">
    <property type="entry name" value="CHOLINE DEHYDROGENASE, MITOCHONDRIAL"/>
    <property type="match status" value="1"/>
</dbReference>
<evidence type="ECO:0000259" key="5">
    <source>
        <dbReference type="Pfam" id="PF00732"/>
    </source>
</evidence>
<evidence type="ECO:0000256" key="4">
    <source>
        <dbReference type="ARBA" id="ARBA00022827"/>
    </source>
</evidence>
<dbReference type="EMBL" id="KN837253">
    <property type="protein sequence ID" value="KIJ30824.1"/>
    <property type="molecule type" value="Genomic_DNA"/>
</dbReference>
<proteinExistence type="inferred from homology"/>
<gene>
    <name evidence="6" type="ORF">M422DRAFT_36383</name>
</gene>
<dbReference type="PANTHER" id="PTHR11552">
    <property type="entry name" value="GLUCOSE-METHANOL-CHOLINE GMC OXIDOREDUCTASE"/>
    <property type="match status" value="1"/>
</dbReference>
<sequence length="115" mass="12410">MTNTCGAHFFSVYLPSDLLRSRPNLNISTNTIATRIVFDVGTQKSRVNGVEIRKANARNGQPRTYFAKARRKAVLCCGALAAPQPPMLSGIGPEDHLKKHGIKTVVHSPGVGSNL</sequence>
<comment type="cofactor">
    <cofactor evidence="1">
        <name>FAD</name>
        <dbReference type="ChEBI" id="CHEBI:57692"/>
    </cofactor>
</comment>
<dbReference type="AlphaFoldDB" id="A0A0C9U8P3"/>
<evidence type="ECO:0000256" key="3">
    <source>
        <dbReference type="ARBA" id="ARBA00022630"/>
    </source>
</evidence>
<keyword evidence="7" id="KW-1185">Reference proteome</keyword>
<evidence type="ECO:0000256" key="1">
    <source>
        <dbReference type="ARBA" id="ARBA00001974"/>
    </source>
</evidence>
<name>A0A0C9U8P3_SPHS4</name>
<dbReference type="InterPro" id="IPR000172">
    <property type="entry name" value="GMC_OxRdtase_N"/>
</dbReference>
<keyword evidence="3" id="KW-0285">Flavoprotein</keyword>